<reference evidence="1 2" key="1">
    <citation type="journal article" date="2015" name="Nature">
        <title>rRNA introns, odd ribosomes, and small enigmatic genomes across a large radiation of phyla.</title>
        <authorList>
            <person name="Brown C.T."/>
            <person name="Hug L.A."/>
            <person name="Thomas B.C."/>
            <person name="Sharon I."/>
            <person name="Castelle C.J."/>
            <person name="Singh A."/>
            <person name="Wilkins M.J."/>
            <person name="Williams K.H."/>
            <person name="Banfield J.F."/>
        </authorList>
    </citation>
    <scope>NUCLEOTIDE SEQUENCE [LARGE SCALE GENOMIC DNA]</scope>
</reference>
<evidence type="ECO:0000313" key="2">
    <source>
        <dbReference type="Proteomes" id="UP000034273"/>
    </source>
</evidence>
<sequence length="97" mass="10994">MGRVITQNESMAQVELYDGERVLISFKKDEVAIFKLGFFGFIPLYKVWSSSLDLSSSATPVTVKLWMHSFDPVQAAIAEVLPSRSIEDLKQWLNKRG</sequence>
<evidence type="ECO:0000313" key="1">
    <source>
        <dbReference type="EMBL" id="KKW22930.1"/>
    </source>
</evidence>
<organism evidence="1 2">
    <name type="scientific">Candidatus Kaiserbacteria bacterium GW2011_GWA2_52_12</name>
    <dbReference type="NCBI Taxonomy" id="1618671"/>
    <lineage>
        <taxon>Bacteria</taxon>
        <taxon>Candidatus Kaiseribacteriota</taxon>
    </lineage>
</organism>
<comment type="caution">
    <text evidence="1">The sequence shown here is derived from an EMBL/GenBank/DDBJ whole genome shotgun (WGS) entry which is preliminary data.</text>
</comment>
<name>A0A0G1WWJ9_9BACT</name>
<gene>
    <name evidence="1" type="ORF">UY67_C0032G0012</name>
</gene>
<accession>A0A0G1WWJ9</accession>
<dbReference type="STRING" id="1618671.UY67_C0032G0012"/>
<dbReference type="AlphaFoldDB" id="A0A0G1WWJ9"/>
<dbReference type="EMBL" id="LCQW01000032">
    <property type="protein sequence ID" value="KKW22930.1"/>
    <property type="molecule type" value="Genomic_DNA"/>
</dbReference>
<protein>
    <submittedName>
        <fullName evidence="1">Uncharacterized protein</fullName>
    </submittedName>
</protein>
<dbReference type="Proteomes" id="UP000034273">
    <property type="component" value="Unassembled WGS sequence"/>
</dbReference>
<proteinExistence type="predicted"/>